<keyword evidence="1" id="KW-0853">WD repeat</keyword>
<dbReference type="Pfam" id="PF00400">
    <property type="entry name" value="WD40"/>
    <property type="match status" value="2"/>
</dbReference>
<feature type="repeat" description="WD" evidence="1">
    <location>
        <begin position="856"/>
        <end position="897"/>
    </location>
</feature>
<feature type="region of interest" description="Disordered" evidence="2">
    <location>
        <begin position="1931"/>
        <end position="1951"/>
    </location>
</feature>
<protein>
    <submittedName>
        <fullName evidence="3">WD40 repeat-like protein</fullName>
    </submittedName>
</protein>
<reference evidence="3 4" key="1">
    <citation type="submission" date="2016-07" db="EMBL/GenBank/DDBJ databases">
        <title>Pervasive Adenine N6-methylation of Active Genes in Fungi.</title>
        <authorList>
            <consortium name="DOE Joint Genome Institute"/>
            <person name="Mondo S.J."/>
            <person name="Dannebaum R.O."/>
            <person name="Kuo R.C."/>
            <person name="Labutti K."/>
            <person name="Haridas S."/>
            <person name="Kuo A."/>
            <person name="Salamov A."/>
            <person name="Ahrendt S.R."/>
            <person name="Lipzen A."/>
            <person name="Sullivan W."/>
            <person name="Andreopoulos W.B."/>
            <person name="Clum A."/>
            <person name="Lindquist E."/>
            <person name="Daum C."/>
            <person name="Ramamoorthy G.K."/>
            <person name="Gryganskyi A."/>
            <person name="Culley D."/>
            <person name="Magnuson J.K."/>
            <person name="James T.Y."/>
            <person name="O'Malley M.A."/>
            <person name="Stajich J.E."/>
            <person name="Spatafora J.W."/>
            <person name="Visel A."/>
            <person name="Grigoriev I.V."/>
        </authorList>
    </citation>
    <scope>NUCLEOTIDE SEQUENCE [LARGE SCALE GENOMIC DNA]</scope>
    <source>
        <strain evidence="3 4">JEL800</strain>
    </source>
</reference>
<feature type="repeat" description="WD" evidence="1">
    <location>
        <begin position="464"/>
        <end position="492"/>
    </location>
</feature>
<feature type="compositionally biased region" description="Acidic residues" evidence="2">
    <location>
        <begin position="238"/>
        <end position="257"/>
    </location>
</feature>
<feature type="compositionally biased region" description="Basic and acidic residues" evidence="2">
    <location>
        <begin position="1236"/>
        <end position="1269"/>
    </location>
</feature>
<feature type="compositionally biased region" description="Acidic residues" evidence="2">
    <location>
        <begin position="1410"/>
        <end position="1420"/>
    </location>
</feature>
<feature type="repeat" description="WD" evidence="1">
    <location>
        <begin position="528"/>
        <end position="551"/>
    </location>
</feature>
<feature type="region of interest" description="Disordered" evidence="2">
    <location>
        <begin position="1222"/>
        <end position="1269"/>
    </location>
</feature>
<dbReference type="Proteomes" id="UP000193642">
    <property type="component" value="Unassembled WGS sequence"/>
</dbReference>
<dbReference type="SUPFAM" id="SSF48371">
    <property type="entry name" value="ARM repeat"/>
    <property type="match status" value="1"/>
</dbReference>
<gene>
    <name evidence="3" type="ORF">BCR33DRAFT_714022</name>
</gene>
<dbReference type="PANTHER" id="PTHR45532">
    <property type="entry name" value="WD REPEAT-CONTAINING PROTEIN 97"/>
    <property type="match status" value="1"/>
</dbReference>
<feature type="region of interest" description="Disordered" evidence="2">
    <location>
        <begin position="1"/>
        <end position="59"/>
    </location>
</feature>
<feature type="compositionally biased region" description="Polar residues" evidence="2">
    <location>
        <begin position="2099"/>
        <end position="2109"/>
    </location>
</feature>
<feature type="compositionally biased region" description="Polar residues" evidence="2">
    <location>
        <begin position="2133"/>
        <end position="2142"/>
    </location>
</feature>
<dbReference type="SUPFAM" id="SSF50978">
    <property type="entry name" value="WD40 repeat-like"/>
    <property type="match status" value="2"/>
</dbReference>
<evidence type="ECO:0000256" key="2">
    <source>
        <dbReference type="SAM" id="MobiDB-lite"/>
    </source>
</evidence>
<feature type="region of interest" description="Disordered" evidence="2">
    <location>
        <begin position="1747"/>
        <end position="1812"/>
    </location>
</feature>
<feature type="region of interest" description="Disordered" evidence="2">
    <location>
        <begin position="238"/>
        <end position="262"/>
    </location>
</feature>
<dbReference type="Gene3D" id="1.25.10.10">
    <property type="entry name" value="Leucine-rich Repeat Variant"/>
    <property type="match status" value="1"/>
</dbReference>
<dbReference type="STRING" id="329046.A0A1Y2CPP8"/>
<feature type="region of interest" description="Disordered" evidence="2">
    <location>
        <begin position="1310"/>
        <end position="1334"/>
    </location>
</feature>
<accession>A0A1Y2CPP8</accession>
<dbReference type="PROSITE" id="PS50082">
    <property type="entry name" value="WD_REPEATS_2"/>
    <property type="match status" value="4"/>
</dbReference>
<dbReference type="InterPro" id="IPR015943">
    <property type="entry name" value="WD40/YVTN_repeat-like_dom_sf"/>
</dbReference>
<feature type="compositionally biased region" description="Polar residues" evidence="2">
    <location>
        <begin position="1764"/>
        <end position="1798"/>
    </location>
</feature>
<dbReference type="PANTHER" id="PTHR45532:SF1">
    <property type="entry name" value="WD REPEAT-CONTAINING PROTEIN 97"/>
    <property type="match status" value="1"/>
</dbReference>
<dbReference type="Gene3D" id="2.130.10.10">
    <property type="entry name" value="YVTN repeat-like/Quinoprotein amine dehydrogenase"/>
    <property type="match status" value="3"/>
</dbReference>
<sequence length="2142" mass="240229">MSTPELGSLLEEDELNSRSGSPHSSDSSSYISSDLFSSDDSGDESGNKSNASSDFGSLPEIAGRTASQTLLIAKQNTTKLGKLHRKKAPGLQKGGLEQETVLAFPWKRTRNLIHALGVQKKMAHSPNRKHRKAVKKGLRIGTLSGSFPDVKAPRVSMAAGAAAKVDKARAAVFAGVLSARVKELEFRKKGRGSFRVSTVSENSELRDSNESISGIMELVDAPLSRNLTVPFADIREVEPDENLGLEEEEEEEEEDLGDEKSGPILPITIPHGFQLLRTLVQPKPCVKSVINVSANNTDSFAVLDTYQARLIRGTMKVAGISVGEEKSVPDSHLTGLNRWIFISKWRITIIATLHLELKVLGLSLELLSQVSSVKPVLCLDFHDARDELIAGGVGNIRIWTVSQLKGTYRLSGPRLIIDDLQSEEWITHIVHNAYLNRLMVACDCDLLIYDYNTGKRIDRLRGIHELSISVMIFYEPHQYLITASKDSNIKVWTRYNQFILELKSPTSSPVTGLSIVNPEDQETTRHTFLMSSYQDGAIRMWNMDSGHLVYKYETFSDCLGLGWLRPDVFYHYSKDRICVWNLNRRYVGFSSINSAVTHIRRIEVPGFIPRILVAGSDCSVKLLSPVTGATLFTAFPVIKDSMIRSVEYDIVSNMIWTLTFSGDIFVYSTVMNPCKVVDEWKVQAGKDLVTCMSALRIAPKGGKRSLTTLKSPAIYTLIGGTDSGQIVTLDIRVLGGETKILSQAHTAAISDISCYSEKLQIISAGHDGLIKMWAITWADKMDTTSKDAENPDLCLQIIPYSTINSLHIFKLPKGIGSNISLNVGAEAIAVSTESQLVLFNWDYQGLSEMRKKHATDEDHLKRITFVSQLSSLKLFATSSEDGTAKIWDAEANSLIREIQFNEPISSVCFCNDKGDLLVGLPNQLVLVRVHDYLPQQFLADLIVKSEGWPDDPIESPKPFDSDLDFWELYRLGLEKIGADLTKWHIAFQRRSADEERLAGLLVDLERKRYDAEEVKPVSNPSTKTKRETGKETASSIETNDSRRAAKMKIDLSELDKYLDGRISEERKEKEKEWLKQRRPTLKNVYDKHMKRKGKFIQVVEDAYEKAMNPPTLSVKAQCQKCSKAARLCSVSRNPNEKPKAKELFPGKSKTWIQNHFMNCIQAMQEAANKKAMADRVKNVRRSNKFLSETVKYMQSEEELPERPALKFDDAGPEPVYEDLEEIERKRGSKTGSELEAELRAQRERDEAEIQAKKDEQERLKREKAEAEEAERLRLKAEKEARRKAELDAKLAVKRAKKEAMDAIMMAKKAAEAEEAERRKRLEDEKRKAAQPSTTYGAIKDFVPVTDTEKRTIVAQDVFSAREKGTLYKAPPPPTIKKSERKPIVPWKRRPNDKFEGLNKIGDDSNSDLSGSDEEEDDFDPEALTGLWDNANEDVAKTAWNLIDISKKTAERKPSIRASTLNRKGSTGKADDIKQELKNIIGNHWFPGLDPGMEANLQNILKVLFKTMKSGLWREKSEACKAVLYLYQTFEKDFQDPLNVILVPQLEFFNDNDWQFRATLCAVLPVYKQSHPDLTYHLISCLKDKSDVVRRTAKKSLTEMGINSKESLRQAMVQLQIIPDVAQKQKELSFLDEELARLSKNQSDYDAINAARIVEWQKLVPLKKIPGSLKDRPDSYNATLVKKGVLTKEDFEKMYGKNNQPKPAALAPACEPDERMSTQRSRTVNNLGTIVKPTIFSQLKVQSAMPSRRPSFDKYWPDPECSVAPSKTGSARNSIYHSSVYGQSSRKSSIYERSTSMKENSQEKLDHRDEEEDDFLTNADIPRISLTRRPSLGGANRHSTARQSIANNITFNNGALQKPTPKTDFFDKPTSEEELRVQKDQYLVSRRTTGTFAGGFRRNSQASPSRPGFGGWGTLRSSIMAGADAADPWGLFKKRDSTTSDESTPKSSRRVSHFGPIVSSHLEAEEKIEVDVDGAIKVYSRRVSMQPLQVSYYKRINIKRGSSLAGEGMLPEDENNLGISLPPVVSVTKTESDEKINQRASRGSMDKGVPIVTVRMKTPPDESAIPGTGSRRNTITASTTLFDPNSRPWTVDDQQERQKTPAQRKSNANDFISPIRQDSGKRDEPKAWSDHDSVVTSGGNDHT</sequence>
<proteinExistence type="predicted"/>
<feature type="compositionally biased region" description="Low complexity" evidence="2">
    <location>
        <begin position="17"/>
        <end position="39"/>
    </location>
</feature>
<dbReference type="InterPro" id="IPR011989">
    <property type="entry name" value="ARM-like"/>
</dbReference>
<evidence type="ECO:0000256" key="1">
    <source>
        <dbReference type="PROSITE-ProRule" id="PRU00221"/>
    </source>
</evidence>
<evidence type="ECO:0000313" key="3">
    <source>
        <dbReference type="EMBL" id="ORY48916.1"/>
    </source>
</evidence>
<feature type="compositionally biased region" description="Basic and acidic residues" evidence="2">
    <location>
        <begin position="1389"/>
        <end position="1402"/>
    </location>
</feature>
<dbReference type="InterPro" id="IPR001680">
    <property type="entry name" value="WD40_rpt"/>
</dbReference>
<evidence type="ECO:0000313" key="4">
    <source>
        <dbReference type="Proteomes" id="UP000193642"/>
    </source>
</evidence>
<name>A0A1Y2CPP8_9FUNG</name>
<dbReference type="OrthoDB" id="6262491at2759"/>
<dbReference type="InterPro" id="IPR016024">
    <property type="entry name" value="ARM-type_fold"/>
</dbReference>
<feature type="compositionally biased region" description="Basic and acidic residues" evidence="2">
    <location>
        <begin position="1310"/>
        <end position="1327"/>
    </location>
</feature>
<organism evidence="3 4">
    <name type="scientific">Rhizoclosmatium globosum</name>
    <dbReference type="NCBI Taxonomy" id="329046"/>
    <lineage>
        <taxon>Eukaryota</taxon>
        <taxon>Fungi</taxon>
        <taxon>Fungi incertae sedis</taxon>
        <taxon>Chytridiomycota</taxon>
        <taxon>Chytridiomycota incertae sedis</taxon>
        <taxon>Chytridiomycetes</taxon>
        <taxon>Chytridiales</taxon>
        <taxon>Chytriomycetaceae</taxon>
        <taxon>Rhizoclosmatium</taxon>
    </lineage>
</organism>
<dbReference type="InterPro" id="IPR036322">
    <property type="entry name" value="WD40_repeat_dom_sf"/>
</dbReference>
<keyword evidence="4" id="KW-1185">Reference proteome</keyword>
<feature type="repeat" description="WD" evidence="1">
    <location>
        <begin position="742"/>
        <end position="783"/>
    </location>
</feature>
<dbReference type="EMBL" id="MCGO01000010">
    <property type="protein sequence ID" value="ORY48916.1"/>
    <property type="molecule type" value="Genomic_DNA"/>
</dbReference>
<feature type="region of interest" description="Disordered" evidence="2">
    <location>
        <begin position="1363"/>
        <end position="1420"/>
    </location>
</feature>
<dbReference type="SMART" id="SM00320">
    <property type="entry name" value="WD40"/>
    <property type="match status" value="7"/>
</dbReference>
<feature type="region of interest" description="Disordered" evidence="2">
    <location>
        <begin position="2057"/>
        <end position="2142"/>
    </location>
</feature>
<comment type="caution">
    <text evidence="3">The sequence shown here is derived from an EMBL/GenBank/DDBJ whole genome shotgun (WGS) entry which is preliminary data.</text>
</comment>
<feature type="compositionally biased region" description="Polar residues" evidence="2">
    <location>
        <begin position="2069"/>
        <end position="2082"/>
    </location>
</feature>
<feature type="region of interest" description="Disordered" evidence="2">
    <location>
        <begin position="1012"/>
        <end position="1041"/>
    </location>
</feature>
<feature type="compositionally biased region" description="Basic and acidic residues" evidence="2">
    <location>
        <begin position="2117"/>
        <end position="2132"/>
    </location>
</feature>